<evidence type="ECO:0000313" key="2">
    <source>
        <dbReference type="Proteomes" id="UP001180842"/>
    </source>
</evidence>
<accession>A0AAE4L3R6</accession>
<proteinExistence type="predicted"/>
<reference evidence="1" key="1">
    <citation type="submission" date="2023-03" db="EMBL/GenBank/DDBJ databases">
        <authorList>
            <person name="Shen W."/>
            <person name="Cai J."/>
        </authorList>
    </citation>
    <scope>NUCLEOTIDE SEQUENCE</scope>
    <source>
        <strain evidence="1">P69-2</strain>
    </source>
</reference>
<gene>
    <name evidence="1" type="ORF">P7H00_14220</name>
</gene>
<dbReference type="RefSeq" id="WP_311797629.1">
    <property type="nucleotide sequence ID" value="NZ_JARQAI010000042.1"/>
</dbReference>
<sequence length="184" mass="21020">MIAKSTSRKMPREINQFLSRTGITKRTLAKDMHVVAQTITDWTKEDGSAKNVTAENAVRLNEVANDSSLAQVIGYYYLGLPPSMNGNYRLDLSYLDDLREIEEDERDEKIGNKEIKRILCKSKNLDKVSYDKILDTAREQAEVCIVNNQFLFALCEQLGMSVMELIEMFMDRWISEGYFGGDNA</sequence>
<dbReference type="AlphaFoldDB" id="A0AAE4L3R6"/>
<protein>
    <submittedName>
        <fullName evidence="1">Uncharacterized protein</fullName>
    </submittedName>
</protein>
<comment type="caution">
    <text evidence="1">The sequence shown here is derived from an EMBL/GenBank/DDBJ whole genome shotgun (WGS) entry which is preliminary data.</text>
</comment>
<evidence type="ECO:0000313" key="1">
    <source>
        <dbReference type="EMBL" id="MDT2738258.1"/>
    </source>
</evidence>
<name>A0AAE4L3R6_9ENTE</name>
<dbReference type="Proteomes" id="UP001180842">
    <property type="component" value="Unassembled WGS sequence"/>
</dbReference>
<dbReference type="EMBL" id="JARQAI010000042">
    <property type="protein sequence ID" value="MDT2738258.1"/>
    <property type="molecule type" value="Genomic_DNA"/>
</dbReference>
<organism evidence="1 2">
    <name type="scientific">Enterococcus pseudoavium</name>
    <dbReference type="NCBI Taxonomy" id="44007"/>
    <lineage>
        <taxon>Bacteria</taxon>
        <taxon>Bacillati</taxon>
        <taxon>Bacillota</taxon>
        <taxon>Bacilli</taxon>
        <taxon>Lactobacillales</taxon>
        <taxon>Enterococcaceae</taxon>
        <taxon>Enterococcus</taxon>
    </lineage>
</organism>